<accession>A0AA49GG62</accession>
<dbReference type="KEGG" id="marp:QYS47_01185"/>
<reference evidence="2" key="1">
    <citation type="submission" date="2023-08" db="EMBL/GenBank/DDBJ databases">
        <title>Comparative genomics and taxonomic characterization of three novel marine species of genus Marivirga.</title>
        <authorList>
            <person name="Muhammad N."/>
            <person name="Kim S.-G."/>
        </authorList>
    </citation>
    <scope>NUCLEOTIDE SEQUENCE</scope>
    <source>
        <strain evidence="2">BKB1-2</strain>
    </source>
</reference>
<dbReference type="PANTHER" id="PTHR34821:SF2">
    <property type="entry name" value="INNER MEMBRANE PROTEIN YDCZ"/>
    <property type="match status" value="1"/>
</dbReference>
<dbReference type="GO" id="GO:0005886">
    <property type="term" value="C:plasma membrane"/>
    <property type="evidence" value="ECO:0007669"/>
    <property type="project" value="TreeGrafter"/>
</dbReference>
<feature type="transmembrane region" description="Helical" evidence="1">
    <location>
        <begin position="71"/>
        <end position="91"/>
    </location>
</feature>
<dbReference type="EMBL" id="CP129968">
    <property type="protein sequence ID" value="WKK81044.2"/>
    <property type="molecule type" value="Genomic_DNA"/>
</dbReference>
<sequence>MSSQYLLVLSVTVGVMVVIQGGINARLGMMLSNTLLATSIALLLSAIITLIAFFITTKEYPTVNQIKNIPIYWYMGGLFSFSGLSLFYYVIPRLGISTVVTFGLTGQIIFASIAAHYGWFGMPIEQISIKKIIGMLIMIMGLTVIKY</sequence>
<evidence type="ECO:0000313" key="2">
    <source>
        <dbReference type="EMBL" id="WKK81044.2"/>
    </source>
</evidence>
<name>A0AA49GG62_9BACT</name>
<keyword evidence="1" id="KW-1133">Transmembrane helix</keyword>
<dbReference type="InterPro" id="IPR006750">
    <property type="entry name" value="YdcZ"/>
</dbReference>
<protein>
    <submittedName>
        <fullName evidence="2">DMT family transporter</fullName>
    </submittedName>
</protein>
<feature type="transmembrane region" description="Helical" evidence="1">
    <location>
        <begin position="6"/>
        <end position="23"/>
    </location>
</feature>
<feature type="transmembrane region" description="Helical" evidence="1">
    <location>
        <begin position="98"/>
        <end position="120"/>
    </location>
</feature>
<dbReference type="AlphaFoldDB" id="A0AA49GG62"/>
<dbReference type="RefSeq" id="WP_322345534.1">
    <property type="nucleotide sequence ID" value="NZ_CP129968.2"/>
</dbReference>
<gene>
    <name evidence="2" type="ORF">QYS47_01185</name>
</gene>
<evidence type="ECO:0000256" key="1">
    <source>
        <dbReference type="SAM" id="Phobius"/>
    </source>
</evidence>
<keyword evidence="1" id="KW-0472">Membrane</keyword>
<keyword evidence="1" id="KW-0812">Transmembrane</keyword>
<dbReference type="Proteomes" id="UP001232019">
    <property type="component" value="Chromosome"/>
</dbReference>
<organism evidence="2">
    <name type="scientific">Marivirga arenosa</name>
    <dbReference type="NCBI Taxonomy" id="3059076"/>
    <lineage>
        <taxon>Bacteria</taxon>
        <taxon>Pseudomonadati</taxon>
        <taxon>Bacteroidota</taxon>
        <taxon>Cytophagia</taxon>
        <taxon>Cytophagales</taxon>
        <taxon>Marivirgaceae</taxon>
        <taxon>Marivirga</taxon>
    </lineage>
</organism>
<proteinExistence type="predicted"/>
<dbReference type="Pfam" id="PF04657">
    <property type="entry name" value="DMT_YdcZ"/>
    <property type="match status" value="1"/>
</dbReference>
<dbReference type="PANTHER" id="PTHR34821">
    <property type="entry name" value="INNER MEMBRANE PROTEIN YDCZ"/>
    <property type="match status" value="1"/>
</dbReference>
<feature type="transmembrane region" description="Helical" evidence="1">
    <location>
        <begin position="126"/>
        <end position="145"/>
    </location>
</feature>
<feature type="transmembrane region" description="Helical" evidence="1">
    <location>
        <begin position="35"/>
        <end position="56"/>
    </location>
</feature>